<sequence>MSHSWFNGTVVEASAQATRQNRVLVACVVSSIEDDEMLTINMLFNHADVLQVTKKHCVCLLLESGTEQGIIFTRLFPLDETPTIYVVHSSGNAVLTGDNINYQNLSEQIQTRVDAATKAPPPPSTSAKQSVKPAAQDVHIDTHEAERLRKKLVKWRQNDEKYLVKLRKNIEEDRKTYTMVHGPNKKLVKEKQKKPPTQSRKIARLQFRASNGLTSHGEYPSYTLFAIVRENIEKAFNMPANKAEIFTSFPQRKLLDNMVDNMTLKQLGLAPSATLFVR</sequence>
<dbReference type="AlphaFoldDB" id="A0A9W8IAF0"/>
<feature type="region of interest" description="Disordered" evidence="6">
    <location>
        <begin position="116"/>
        <end position="137"/>
    </location>
</feature>
<dbReference type="Gene3D" id="3.10.20.90">
    <property type="entry name" value="Phosphatidylinositol 3-kinase Catalytic Subunit, Chain A, domain 1"/>
    <property type="match status" value="1"/>
</dbReference>
<dbReference type="SUPFAM" id="SSF54236">
    <property type="entry name" value="Ubiquitin-like"/>
    <property type="match status" value="1"/>
</dbReference>
<comment type="subunit">
    <text evidence="3">Directly interacts with VCP. Interacts with UBQLN1. Forms a complex with VCP and UBQLN1.</text>
</comment>
<reference evidence="8" key="1">
    <citation type="submission" date="2022-07" db="EMBL/GenBank/DDBJ databases">
        <title>Phylogenomic reconstructions and comparative analyses of Kickxellomycotina fungi.</title>
        <authorList>
            <person name="Reynolds N.K."/>
            <person name="Stajich J.E."/>
            <person name="Barry K."/>
            <person name="Grigoriev I.V."/>
            <person name="Crous P."/>
            <person name="Smith M.E."/>
        </authorList>
    </citation>
    <scope>NUCLEOTIDE SEQUENCE</scope>
    <source>
        <strain evidence="8">NRRL 1566</strain>
    </source>
</reference>
<evidence type="ECO:0000256" key="3">
    <source>
        <dbReference type="ARBA" id="ARBA00038812"/>
    </source>
</evidence>
<evidence type="ECO:0000256" key="4">
    <source>
        <dbReference type="ARBA" id="ARBA00041575"/>
    </source>
</evidence>
<comment type="subcellular location">
    <subcellularLocation>
        <location evidence="1">Endoplasmic reticulum membrane</location>
        <topology evidence="1">Peripheral membrane protein</topology>
    </subcellularLocation>
</comment>
<dbReference type="EMBL" id="JANBUW010000038">
    <property type="protein sequence ID" value="KAJ2850254.1"/>
    <property type="molecule type" value="Genomic_DNA"/>
</dbReference>
<evidence type="ECO:0000313" key="9">
    <source>
        <dbReference type="Proteomes" id="UP001139887"/>
    </source>
</evidence>
<keyword evidence="9" id="KW-1185">Reference proteome</keyword>
<protein>
    <recommendedName>
        <fullName evidence="4">UBX domain-containing protein 2</fullName>
    </recommendedName>
</protein>
<evidence type="ECO:0000256" key="2">
    <source>
        <dbReference type="ARBA" id="ARBA00023230"/>
    </source>
</evidence>
<name>A0A9W8IAF0_9FUNG</name>
<evidence type="ECO:0000256" key="5">
    <source>
        <dbReference type="ARBA" id="ARBA00046062"/>
    </source>
</evidence>
<dbReference type="Gene3D" id="3.40.30.10">
    <property type="entry name" value="Glutaredoxin"/>
    <property type="match status" value="1"/>
</dbReference>
<accession>A0A9W8IAF0</accession>
<dbReference type="InterPro" id="IPR036249">
    <property type="entry name" value="Thioredoxin-like_sf"/>
</dbReference>
<feature type="domain" description="UBX" evidence="7">
    <location>
        <begin position="198"/>
        <end position="277"/>
    </location>
</feature>
<comment type="function">
    <text evidence="5">Involved in endoplasmic reticulum-associated protein degradation (ERAD). Acts as a platform to recruit both UBQLN1 and VCP to the ER during ERAD.</text>
</comment>
<evidence type="ECO:0000256" key="1">
    <source>
        <dbReference type="ARBA" id="ARBA00004406"/>
    </source>
</evidence>
<dbReference type="SUPFAM" id="SSF52833">
    <property type="entry name" value="Thioredoxin-like"/>
    <property type="match status" value="1"/>
</dbReference>
<dbReference type="PANTHER" id="PTHR46424:SF1">
    <property type="entry name" value="UBX DOMAIN-CONTAINING PROTEIN 4"/>
    <property type="match status" value="1"/>
</dbReference>
<evidence type="ECO:0000313" key="8">
    <source>
        <dbReference type="EMBL" id="KAJ2850254.1"/>
    </source>
</evidence>
<dbReference type="OrthoDB" id="2445133at2759"/>
<dbReference type="GO" id="GO:0006986">
    <property type="term" value="P:response to unfolded protein"/>
    <property type="evidence" value="ECO:0007669"/>
    <property type="project" value="UniProtKB-KW"/>
</dbReference>
<dbReference type="GO" id="GO:0005789">
    <property type="term" value="C:endoplasmic reticulum membrane"/>
    <property type="evidence" value="ECO:0007669"/>
    <property type="project" value="UniProtKB-SubCell"/>
</dbReference>
<comment type="caution">
    <text evidence="8">The sequence shown here is derived from an EMBL/GenBank/DDBJ whole genome shotgun (WGS) entry which is preliminary data.</text>
</comment>
<dbReference type="Proteomes" id="UP001139887">
    <property type="component" value="Unassembled WGS sequence"/>
</dbReference>
<feature type="non-terminal residue" evidence="8">
    <location>
        <position position="278"/>
    </location>
</feature>
<proteinExistence type="predicted"/>
<dbReference type="Pfam" id="PF23187">
    <property type="entry name" value="UBX7_N"/>
    <property type="match status" value="1"/>
</dbReference>
<dbReference type="GO" id="GO:0036503">
    <property type="term" value="P:ERAD pathway"/>
    <property type="evidence" value="ECO:0007669"/>
    <property type="project" value="TreeGrafter"/>
</dbReference>
<evidence type="ECO:0000256" key="6">
    <source>
        <dbReference type="SAM" id="MobiDB-lite"/>
    </source>
</evidence>
<dbReference type="Pfam" id="PF00789">
    <property type="entry name" value="UBX"/>
    <property type="match status" value="1"/>
</dbReference>
<dbReference type="InterPro" id="IPR029071">
    <property type="entry name" value="Ubiquitin-like_domsf"/>
</dbReference>
<dbReference type="PANTHER" id="PTHR46424">
    <property type="entry name" value="UBX DOMAIN-CONTAINING PROTEIN 4"/>
    <property type="match status" value="1"/>
</dbReference>
<evidence type="ECO:0000259" key="7">
    <source>
        <dbReference type="PROSITE" id="PS50033"/>
    </source>
</evidence>
<gene>
    <name evidence="8" type="ORF">IWW36_002050</name>
</gene>
<dbReference type="InterPro" id="IPR001012">
    <property type="entry name" value="UBX_dom"/>
</dbReference>
<organism evidence="8 9">
    <name type="scientific">Coemansia brasiliensis</name>
    <dbReference type="NCBI Taxonomy" id="2650707"/>
    <lineage>
        <taxon>Eukaryota</taxon>
        <taxon>Fungi</taxon>
        <taxon>Fungi incertae sedis</taxon>
        <taxon>Zoopagomycota</taxon>
        <taxon>Kickxellomycotina</taxon>
        <taxon>Kickxellomycetes</taxon>
        <taxon>Kickxellales</taxon>
        <taxon>Kickxellaceae</taxon>
        <taxon>Coemansia</taxon>
    </lineage>
</organism>
<keyword evidence="2" id="KW-0834">Unfolded protein response</keyword>
<dbReference type="PROSITE" id="PS50033">
    <property type="entry name" value="UBX"/>
    <property type="match status" value="1"/>
</dbReference>